<dbReference type="GO" id="GO:0003678">
    <property type="term" value="F:DNA helicase activity"/>
    <property type="evidence" value="ECO:0007669"/>
    <property type="project" value="UniProtKB-EC"/>
</dbReference>
<dbReference type="EC" id="5.6.2.4" evidence="10"/>
<evidence type="ECO:0000256" key="1">
    <source>
        <dbReference type="ARBA" id="ARBA00005446"/>
    </source>
</evidence>
<keyword evidence="6" id="KW-0067">ATP-binding</keyword>
<comment type="catalytic activity">
    <reaction evidence="9">
        <text>Couples ATP hydrolysis with the unwinding of duplex DNA by translocating in the 3'-5' direction.</text>
        <dbReference type="EC" id="5.6.2.4"/>
    </reaction>
</comment>
<evidence type="ECO:0000256" key="4">
    <source>
        <dbReference type="ARBA" id="ARBA00022801"/>
    </source>
</evidence>
<keyword evidence="3" id="KW-0547">Nucleotide-binding</keyword>
<dbReference type="PANTHER" id="PTHR13710">
    <property type="entry name" value="DNA HELICASE RECQ FAMILY MEMBER"/>
    <property type="match status" value="1"/>
</dbReference>
<dbReference type="NCBIfam" id="TIGR00614">
    <property type="entry name" value="recQ_fam"/>
    <property type="match status" value="1"/>
</dbReference>
<dbReference type="Pfam" id="PF00270">
    <property type="entry name" value="DEAD"/>
    <property type="match status" value="1"/>
</dbReference>
<dbReference type="InterPro" id="IPR032284">
    <property type="entry name" value="RecQ_Zn-bd"/>
</dbReference>
<evidence type="ECO:0000256" key="7">
    <source>
        <dbReference type="ARBA" id="ARBA00023125"/>
    </source>
</evidence>
<dbReference type="PROSITE" id="PS51192">
    <property type="entry name" value="HELICASE_ATP_BIND_1"/>
    <property type="match status" value="1"/>
</dbReference>
<protein>
    <recommendedName>
        <fullName evidence="11">ATP-dependent DNA helicase RecQ</fullName>
        <ecNumber evidence="10">5.6.2.4</ecNumber>
    </recommendedName>
    <alternativeName>
        <fullName evidence="12">DNA 3'-5' helicase RecQ</fullName>
    </alternativeName>
</protein>
<dbReference type="Proteomes" id="UP001317001">
    <property type="component" value="Chromosome"/>
</dbReference>
<dbReference type="Gene3D" id="3.40.50.300">
    <property type="entry name" value="P-loop containing nucleotide triphosphate hydrolases"/>
    <property type="match status" value="2"/>
</dbReference>
<reference evidence="15 16" key="1">
    <citation type="submission" date="2022-08" db="EMBL/GenBank/DDBJ databases">
        <title>Myroides zhujiangensis sp. nov., a novel bacterium isolated from sediment in the Pearl River Estuary.</title>
        <authorList>
            <person name="Cui L."/>
        </authorList>
    </citation>
    <scope>NUCLEOTIDE SEQUENCE [LARGE SCALE GENOMIC DNA]</scope>
    <source>
        <strain evidence="15 16">SCSIO 72103</strain>
    </source>
</reference>
<keyword evidence="4 15" id="KW-0378">Hydrolase</keyword>
<evidence type="ECO:0000256" key="2">
    <source>
        <dbReference type="ARBA" id="ARBA00022723"/>
    </source>
</evidence>
<evidence type="ECO:0000256" key="5">
    <source>
        <dbReference type="ARBA" id="ARBA00022806"/>
    </source>
</evidence>
<evidence type="ECO:0000256" key="12">
    <source>
        <dbReference type="ARBA" id="ARBA00044550"/>
    </source>
</evidence>
<dbReference type="EMBL" id="CP102382">
    <property type="protein sequence ID" value="UUV21662.1"/>
    <property type="molecule type" value="Genomic_DNA"/>
</dbReference>
<dbReference type="GO" id="GO:0016787">
    <property type="term" value="F:hydrolase activity"/>
    <property type="evidence" value="ECO:0007669"/>
    <property type="project" value="UniProtKB-KW"/>
</dbReference>
<name>A0ABY5NT61_9FLAO</name>
<evidence type="ECO:0000256" key="8">
    <source>
        <dbReference type="ARBA" id="ARBA00023235"/>
    </source>
</evidence>
<keyword evidence="2" id="KW-0479">Metal-binding</keyword>
<evidence type="ECO:0000259" key="13">
    <source>
        <dbReference type="PROSITE" id="PS51192"/>
    </source>
</evidence>
<gene>
    <name evidence="15" type="ORF">NPX36_01020</name>
</gene>
<dbReference type="InterPro" id="IPR001650">
    <property type="entry name" value="Helicase_C-like"/>
</dbReference>
<dbReference type="InterPro" id="IPR011545">
    <property type="entry name" value="DEAD/DEAH_box_helicase_dom"/>
</dbReference>
<dbReference type="CDD" id="cd17920">
    <property type="entry name" value="DEXHc_RecQ"/>
    <property type="match status" value="1"/>
</dbReference>
<dbReference type="Pfam" id="PF00271">
    <property type="entry name" value="Helicase_C"/>
    <property type="match status" value="1"/>
</dbReference>
<dbReference type="Pfam" id="PF16124">
    <property type="entry name" value="RecQ_Zn_bind"/>
    <property type="match status" value="1"/>
</dbReference>
<evidence type="ECO:0000313" key="16">
    <source>
        <dbReference type="Proteomes" id="UP001317001"/>
    </source>
</evidence>
<evidence type="ECO:0000256" key="6">
    <source>
        <dbReference type="ARBA" id="ARBA00022840"/>
    </source>
</evidence>
<sequence>MFEALHILKKHWNHDAFRFPQEEIIESVVQGNDTLALLPTGGGKSICFQIPALMTDGICLVISPLIALIEDQINQLKDRNIKALSISGNLSTEEISNLLDNSLYGNFKFLYIAPERLKNEWILSRIIQLPINLVAIDEAHCISQWGHDFRPAYLEIGKLKEWLPNVPFIALTASANKRVQDDIINSLHLVNPQTFKKSFLRNELHYGVYQQESTEEIMFQILKKSNAPAIVYVKSRKATVEVAENLKSYGIAADFFHGGLDFKSKKEKLNQWISEKTLVMVATNAFGMGIDKPNVRNVIHLHIPDNLESYYQEAGRAGRDGEKAFATLILNNYSVTEATNFHLHNHLETDFVKLVYKRFVNQFQIAYGEGFNETIRFNFKDFCKKHNLPVSKTFHAFAFLDRQSVLTFEQHFKYKNYIHFLLNSEDAIAYFSNHSIEEIIFLSILHHYRGIHESDTFIDIDVLAKHTKIPNQKIIEIIDSWVLKGFCTFTQAPNDTNIVLNEIREDDITINRVAKNLVQFNNVKDMQFKAMLHYVTNQSVCKNKILLDYFDELYTDDCGKCSVCIQKKNSAEDVLSQIKNQLKNHPKGHVFELSELKSRYLNQTSYLAQALTELIEENQFIYQNATYIKL</sequence>
<dbReference type="InterPro" id="IPR036388">
    <property type="entry name" value="WH-like_DNA-bd_sf"/>
</dbReference>
<keyword evidence="5 15" id="KW-0347">Helicase</keyword>
<comment type="similarity">
    <text evidence="1">Belongs to the helicase family. RecQ subfamily.</text>
</comment>
<evidence type="ECO:0000256" key="9">
    <source>
        <dbReference type="ARBA" id="ARBA00034617"/>
    </source>
</evidence>
<evidence type="ECO:0000256" key="10">
    <source>
        <dbReference type="ARBA" id="ARBA00034808"/>
    </source>
</evidence>
<feature type="domain" description="Helicase ATP-binding" evidence="13">
    <location>
        <begin position="25"/>
        <end position="193"/>
    </location>
</feature>
<dbReference type="SMART" id="SM00487">
    <property type="entry name" value="DEXDc"/>
    <property type="match status" value="1"/>
</dbReference>
<proteinExistence type="inferred from homology"/>
<dbReference type="SUPFAM" id="SSF52540">
    <property type="entry name" value="P-loop containing nucleoside triphosphate hydrolases"/>
    <property type="match status" value="1"/>
</dbReference>
<feature type="domain" description="Helicase C-terminal" evidence="14">
    <location>
        <begin position="213"/>
        <end position="383"/>
    </location>
</feature>
<dbReference type="PROSITE" id="PS51194">
    <property type="entry name" value="HELICASE_CTER"/>
    <property type="match status" value="1"/>
</dbReference>
<dbReference type="PANTHER" id="PTHR13710:SF105">
    <property type="entry name" value="ATP-DEPENDENT DNA HELICASE Q1"/>
    <property type="match status" value="1"/>
</dbReference>
<keyword evidence="7" id="KW-0238">DNA-binding</keyword>
<keyword evidence="16" id="KW-1185">Reference proteome</keyword>
<evidence type="ECO:0000256" key="3">
    <source>
        <dbReference type="ARBA" id="ARBA00022741"/>
    </source>
</evidence>
<dbReference type="InterPro" id="IPR027417">
    <property type="entry name" value="P-loop_NTPase"/>
</dbReference>
<dbReference type="RefSeq" id="WP_257499583.1">
    <property type="nucleotide sequence ID" value="NZ_CP102382.1"/>
</dbReference>
<accession>A0ABY5NT61</accession>
<keyword evidence="8" id="KW-0413">Isomerase</keyword>
<dbReference type="InterPro" id="IPR004589">
    <property type="entry name" value="DNA_helicase_ATP-dep_RecQ"/>
</dbReference>
<dbReference type="InterPro" id="IPR014001">
    <property type="entry name" value="Helicase_ATP-bd"/>
</dbReference>
<dbReference type="Gene3D" id="1.10.10.10">
    <property type="entry name" value="Winged helix-like DNA-binding domain superfamily/Winged helix DNA-binding domain"/>
    <property type="match status" value="1"/>
</dbReference>
<evidence type="ECO:0000256" key="11">
    <source>
        <dbReference type="ARBA" id="ARBA00044535"/>
    </source>
</evidence>
<evidence type="ECO:0000313" key="15">
    <source>
        <dbReference type="EMBL" id="UUV21662.1"/>
    </source>
</evidence>
<dbReference type="SMART" id="SM00490">
    <property type="entry name" value="HELICc"/>
    <property type="match status" value="1"/>
</dbReference>
<evidence type="ECO:0000259" key="14">
    <source>
        <dbReference type="PROSITE" id="PS51194"/>
    </source>
</evidence>
<organism evidence="15 16">
    <name type="scientific">Paenimyroides aestuarii</name>
    <dbReference type="NCBI Taxonomy" id="2968490"/>
    <lineage>
        <taxon>Bacteria</taxon>
        <taxon>Pseudomonadati</taxon>
        <taxon>Bacteroidota</taxon>
        <taxon>Flavobacteriia</taxon>
        <taxon>Flavobacteriales</taxon>
        <taxon>Flavobacteriaceae</taxon>
        <taxon>Paenimyroides</taxon>
    </lineage>
</organism>